<dbReference type="GO" id="GO:0003676">
    <property type="term" value="F:nucleic acid binding"/>
    <property type="evidence" value="ECO:0007669"/>
    <property type="project" value="InterPro"/>
</dbReference>
<dbReference type="InterPro" id="IPR036397">
    <property type="entry name" value="RNaseH_sf"/>
</dbReference>
<dbReference type="CDD" id="cd06133">
    <property type="entry name" value="ERI-1_3'hExo_like"/>
    <property type="match status" value="1"/>
</dbReference>
<proteinExistence type="predicted"/>
<dbReference type="InterPro" id="IPR051274">
    <property type="entry name" value="3-5_Exoribonuclease"/>
</dbReference>
<reference evidence="5" key="2">
    <citation type="submission" date="2020-01" db="EMBL/GenBank/DDBJ databases">
        <authorList>
            <person name="Hornung B."/>
        </authorList>
    </citation>
    <scope>NUCLEOTIDE SEQUENCE</scope>
    <source>
        <strain evidence="5">PacBioINE</strain>
    </source>
</reference>
<dbReference type="PANTHER" id="PTHR23044:SF61">
    <property type="entry name" value="3'-5' EXORIBONUCLEASE 1-RELATED"/>
    <property type="match status" value="1"/>
</dbReference>
<dbReference type="EMBL" id="CDGJ01000037">
    <property type="protein sequence ID" value="CEJ07136.1"/>
    <property type="molecule type" value="Genomic_DNA"/>
</dbReference>
<dbReference type="PANTHER" id="PTHR23044">
    <property type="entry name" value="3'-5' EXONUCLEASE ERI1-RELATED"/>
    <property type="match status" value="1"/>
</dbReference>
<name>A0A8S0W895_9FIRM</name>
<keyword evidence="1" id="KW-0540">Nuclease</keyword>
<dbReference type="SUPFAM" id="SSF53098">
    <property type="entry name" value="Ribonuclease H-like"/>
    <property type="match status" value="1"/>
</dbReference>
<dbReference type="AlphaFoldDB" id="A0A8S0W895"/>
<dbReference type="EMBL" id="LR746496">
    <property type="protein sequence ID" value="CAA7601649.1"/>
    <property type="molecule type" value="Genomic_DNA"/>
</dbReference>
<protein>
    <submittedName>
        <fullName evidence="6">Exonuclease</fullName>
    </submittedName>
    <submittedName>
        <fullName evidence="5">Ribonuclease H-like domain protein</fullName>
    </submittedName>
</protein>
<dbReference type="InterPro" id="IPR012337">
    <property type="entry name" value="RNaseH-like_sf"/>
</dbReference>
<reference evidence="6" key="1">
    <citation type="submission" date="2014-11" db="EMBL/GenBank/DDBJ databases">
        <authorList>
            <person name="Hornung B.V."/>
        </authorList>
    </citation>
    <scope>NUCLEOTIDE SEQUENCE</scope>
    <source>
        <strain evidence="6">INE</strain>
    </source>
</reference>
<dbReference type="Proteomes" id="UP000836597">
    <property type="component" value="Chromosome"/>
</dbReference>
<keyword evidence="7" id="KW-1185">Reference proteome</keyword>
<keyword evidence="2" id="KW-0378">Hydrolase</keyword>
<dbReference type="SMART" id="SM00479">
    <property type="entry name" value="EXOIII"/>
    <property type="match status" value="1"/>
</dbReference>
<evidence type="ECO:0000313" key="7">
    <source>
        <dbReference type="Proteomes" id="UP001071230"/>
    </source>
</evidence>
<evidence type="ECO:0000313" key="5">
    <source>
        <dbReference type="EMBL" id="CAA7601649.1"/>
    </source>
</evidence>
<dbReference type="InterPro" id="IPR013520">
    <property type="entry name" value="Ribonucl_H"/>
</dbReference>
<feature type="domain" description="Exonuclease" evidence="4">
    <location>
        <begin position="1"/>
        <end position="177"/>
    </location>
</feature>
<dbReference type="InterPro" id="IPR047201">
    <property type="entry name" value="ERI-1_3'hExo-like"/>
</dbReference>
<dbReference type="Proteomes" id="UP001071230">
    <property type="component" value="Unassembled WGS sequence"/>
</dbReference>
<sequence>MDFEFSVKRAFGSPRAWFPEIIEVGGVRVSAEGELGLERYGAFVKPRFWPRLGPDCYGITGIRQEDVDQGVSLEDALPRLKDLAPAPDTWLVAWGDADRRILGHVCEQYGLEYPYLWENYCDLAESYKNFAQLERTASLKTAVTEMKVEQVGILHSALDDAVNAALVMQKMLAQGWSAERASLIPESGKKKAGGHRGV</sequence>
<dbReference type="KEGG" id="aacx:DEACI_2316"/>
<organism evidence="5">
    <name type="scientific">Acididesulfobacillus acetoxydans</name>
    <dbReference type="NCBI Taxonomy" id="1561005"/>
    <lineage>
        <taxon>Bacteria</taxon>
        <taxon>Bacillati</taxon>
        <taxon>Bacillota</taxon>
        <taxon>Clostridia</taxon>
        <taxon>Eubacteriales</taxon>
        <taxon>Peptococcaceae</taxon>
        <taxon>Acididesulfobacillus</taxon>
    </lineage>
</organism>
<evidence type="ECO:0000256" key="2">
    <source>
        <dbReference type="ARBA" id="ARBA00022801"/>
    </source>
</evidence>
<evidence type="ECO:0000256" key="3">
    <source>
        <dbReference type="ARBA" id="ARBA00022839"/>
    </source>
</evidence>
<dbReference type="NCBIfam" id="NF005838">
    <property type="entry name" value="PRK07748.1"/>
    <property type="match status" value="1"/>
</dbReference>
<gene>
    <name evidence="6" type="ORF">DEACI_1594</name>
    <name evidence="5" type="ORF">DEACI_2316</name>
</gene>
<dbReference type="Pfam" id="PF00929">
    <property type="entry name" value="RNase_T"/>
    <property type="match status" value="1"/>
</dbReference>
<dbReference type="GO" id="GO:0000175">
    <property type="term" value="F:3'-5'-RNA exonuclease activity"/>
    <property type="evidence" value="ECO:0007669"/>
    <property type="project" value="InterPro"/>
</dbReference>
<keyword evidence="3 6" id="KW-0269">Exonuclease</keyword>
<dbReference type="Gene3D" id="3.30.420.10">
    <property type="entry name" value="Ribonuclease H-like superfamily/Ribonuclease H"/>
    <property type="match status" value="1"/>
</dbReference>
<evidence type="ECO:0000259" key="4">
    <source>
        <dbReference type="SMART" id="SM00479"/>
    </source>
</evidence>
<evidence type="ECO:0000256" key="1">
    <source>
        <dbReference type="ARBA" id="ARBA00022722"/>
    </source>
</evidence>
<accession>A0A8S0W895</accession>
<evidence type="ECO:0000313" key="6">
    <source>
        <dbReference type="EMBL" id="CEJ07136.1"/>
    </source>
</evidence>